<dbReference type="EMBL" id="JACEON010000011">
    <property type="protein sequence ID" value="MBA4612528.1"/>
    <property type="molecule type" value="Genomic_DNA"/>
</dbReference>
<dbReference type="RefSeq" id="WP_181760725.1">
    <property type="nucleotide sequence ID" value="NZ_BMCR01000010.1"/>
</dbReference>
<evidence type="ECO:0000259" key="3">
    <source>
        <dbReference type="Pfam" id="PF01557"/>
    </source>
</evidence>
<dbReference type="SUPFAM" id="SSF56529">
    <property type="entry name" value="FAH"/>
    <property type="match status" value="1"/>
</dbReference>
<comment type="caution">
    <text evidence="4">The sequence shown here is derived from an EMBL/GenBank/DDBJ whole genome shotgun (WGS) entry which is preliminary data.</text>
</comment>
<dbReference type="Gene3D" id="3.90.850.10">
    <property type="entry name" value="Fumarylacetoacetase-like, C-terminal domain"/>
    <property type="match status" value="1"/>
</dbReference>
<dbReference type="InterPro" id="IPR011234">
    <property type="entry name" value="Fumarylacetoacetase-like_C"/>
</dbReference>
<dbReference type="Proteomes" id="UP000559404">
    <property type="component" value="Unassembled WGS sequence"/>
</dbReference>
<name>A0A838XV85_9HYPH</name>
<feature type="chain" id="PRO_5032414916" evidence="2">
    <location>
        <begin position="21"/>
        <end position="286"/>
    </location>
</feature>
<dbReference type="AlphaFoldDB" id="A0A838XV85"/>
<dbReference type="PROSITE" id="PS51257">
    <property type="entry name" value="PROKAR_LIPOPROTEIN"/>
    <property type="match status" value="1"/>
</dbReference>
<dbReference type="GO" id="GO:0005737">
    <property type="term" value="C:cytoplasm"/>
    <property type="evidence" value="ECO:0007669"/>
    <property type="project" value="TreeGrafter"/>
</dbReference>
<evidence type="ECO:0000256" key="2">
    <source>
        <dbReference type="SAM" id="SignalP"/>
    </source>
</evidence>
<sequence>MKMPLIAAAIAFVLTGAASAACPDDAAVEAFLAARQAAEPAPLAIAAGAPLADGQCAQDKLVARLTESLGPVIGYKAGLTSPPAQKAFGVTEPVFGTLLKGMILETGATVRPAEAVRPLFEADLIVEIGDAAVNAATTPAEVLASIRGVRPFLELPALVVGPDTKLDGAAITAINVGAWKGVMGDLIALPEGDAGVAMLADFTARMTDAQTGETLSAAPGRAVLGHPLNAVIWVAKTLKAQGKALAPGDLVSVGTFGPLTPMKPGMSVRLTYEGLPGTPSLDASFE</sequence>
<keyword evidence="1" id="KW-0456">Lyase</keyword>
<feature type="domain" description="Fumarylacetoacetase-like C-terminal" evidence="3">
    <location>
        <begin position="102"/>
        <end position="275"/>
    </location>
</feature>
<accession>A0A838XV85</accession>
<proteinExistence type="predicted"/>
<dbReference type="InterPro" id="IPR036663">
    <property type="entry name" value="Fumarylacetoacetase_C_sf"/>
</dbReference>
<reference evidence="4 5" key="2">
    <citation type="submission" date="2020-08" db="EMBL/GenBank/DDBJ databases">
        <title>Stappia taiwanensis sp. nov., isolated from a coastal thermal spring.</title>
        <authorList>
            <person name="Kampfer P."/>
        </authorList>
    </citation>
    <scope>NUCLEOTIDE SEQUENCE [LARGE SCALE GENOMIC DNA]</scope>
    <source>
        <strain evidence="4 5">DSM 23284</strain>
    </source>
</reference>
<dbReference type="GO" id="GO:0008684">
    <property type="term" value="F:2-oxopent-4-enoate hydratase activity"/>
    <property type="evidence" value="ECO:0007669"/>
    <property type="project" value="TreeGrafter"/>
</dbReference>
<evidence type="ECO:0000313" key="5">
    <source>
        <dbReference type="Proteomes" id="UP000559404"/>
    </source>
</evidence>
<protein>
    <submittedName>
        <fullName evidence="4">Hydratase</fullName>
    </submittedName>
</protein>
<organism evidence="4 5">
    <name type="scientific">Stappia taiwanensis</name>
    <dbReference type="NCBI Taxonomy" id="992267"/>
    <lineage>
        <taxon>Bacteria</taxon>
        <taxon>Pseudomonadati</taxon>
        <taxon>Pseudomonadota</taxon>
        <taxon>Alphaproteobacteria</taxon>
        <taxon>Hyphomicrobiales</taxon>
        <taxon>Stappiaceae</taxon>
        <taxon>Stappia</taxon>
    </lineage>
</organism>
<dbReference type="InterPro" id="IPR050772">
    <property type="entry name" value="Hydratase-Decarb/MhpD_sf"/>
</dbReference>
<evidence type="ECO:0000256" key="1">
    <source>
        <dbReference type="ARBA" id="ARBA00023239"/>
    </source>
</evidence>
<dbReference type="PANTHER" id="PTHR30143">
    <property type="entry name" value="ACID HYDRATASE"/>
    <property type="match status" value="1"/>
</dbReference>
<dbReference type="Pfam" id="PF01557">
    <property type="entry name" value="FAA_hydrolase"/>
    <property type="match status" value="1"/>
</dbReference>
<reference evidence="4 5" key="1">
    <citation type="submission" date="2020-07" db="EMBL/GenBank/DDBJ databases">
        <authorList>
            <person name="Li M."/>
        </authorList>
    </citation>
    <scope>NUCLEOTIDE SEQUENCE [LARGE SCALE GENOMIC DNA]</scope>
    <source>
        <strain evidence="4 5">DSM 23284</strain>
    </source>
</reference>
<gene>
    <name evidence="4" type="ORF">H1W37_12745</name>
</gene>
<evidence type="ECO:0000313" key="4">
    <source>
        <dbReference type="EMBL" id="MBA4612528.1"/>
    </source>
</evidence>
<feature type="signal peptide" evidence="2">
    <location>
        <begin position="1"/>
        <end position="20"/>
    </location>
</feature>
<keyword evidence="2" id="KW-0732">Signal</keyword>
<dbReference type="PANTHER" id="PTHR30143:SF0">
    <property type="entry name" value="2-KETO-4-PENTENOATE HYDRATASE"/>
    <property type="match status" value="1"/>
</dbReference>
<keyword evidence="5" id="KW-1185">Reference proteome</keyword>